<dbReference type="RefSeq" id="WP_135328433.1">
    <property type="nucleotide sequence ID" value="NZ_SRJC01000006.1"/>
</dbReference>
<dbReference type="Pfam" id="PF00144">
    <property type="entry name" value="Beta-lactamase"/>
    <property type="match status" value="1"/>
</dbReference>
<dbReference type="SUPFAM" id="SSF56601">
    <property type="entry name" value="beta-lactamase/transpeptidase-like"/>
    <property type="match status" value="1"/>
</dbReference>
<reference evidence="2 3" key="1">
    <citation type="journal article" date="2003" name="Int. J. Syst. Evol. Microbiol.">
        <title>Halobacillus salinus sp. nov., isolated from a salt lake on the coast of the East Sea in Korea.</title>
        <authorList>
            <person name="Yoon J.H."/>
            <person name="Kang K.H."/>
            <person name="Park Y.H."/>
        </authorList>
    </citation>
    <scope>NUCLEOTIDE SEQUENCE [LARGE SCALE GENOMIC DNA]</scope>
    <source>
        <strain evidence="2 3">HSL-3</strain>
    </source>
</reference>
<proteinExistence type="predicted"/>
<keyword evidence="2" id="KW-0378">Hydrolase</keyword>
<dbReference type="EMBL" id="SRJC01000006">
    <property type="protein sequence ID" value="TGB01398.1"/>
    <property type="molecule type" value="Genomic_DNA"/>
</dbReference>
<dbReference type="PANTHER" id="PTHR43283:SF7">
    <property type="entry name" value="BETA-LACTAMASE-RELATED DOMAIN-CONTAINING PROTEIN"/>
    <property type="match status" value="1"/>
</dbReference>
<feature type="domain" description="Beta-lactamase-related" evidence="1">
    <location>
        <begin position="27"/>
        <end position="321"/>
    </location>
</feature>
<dbReference type="AlphaFoldDB" id="A0A4Z0GVW4"/>
<accession>A0A4Z0GVW4</accession>
<dbReference type="STRING" id="192814.GCA_900166575_00121"/>
<dbReference type="GO" id="GO:0016787">
    <property type="term" value="F:hydrolase activity"/>
    <property type="evidence" value="ECO:0007669"/>
    <property type="project" value="UniProtKB-KW"/>
</dbReference>
<dbReference type="InterPro" id="IPR001466">
    <property type="entry name" value="Beta-lactam-related"/>
</dbReference>
<gene>
    <name evidence="2" type="ORF">E4663_16455</name>
</gene>
<organism evidence="2 3">
    <name type="scientific">Halobacillus salinus</name>
    <dbReference type="NCBI Taxonomy" id="192814"/>
    <lineage>
        <taxon>Bacteria</taxon>
        <taxon>Bacillati</taxon>
        <taxon>Bacillota</taxon>
        <taxon>Bacilli</taxon>
        <taxon>Bacillales</taxon>
        <taxon>Bacillaceae</taxon>
        <taxon>Halobacillus</taxon>
    </lineage>
</organism>
<dbReference type="InterPro" id="IPR050789">
    <property type="entry name" value="Diverse_Enzym_Activities"/>
</dbReference>
<dbReference type="InterPro" id="IPR012338">
    <property type="entry name" value="Beta-lactam/transpept-like"/>
</dbReference>
<evidence type="ECO:0000313" key="2">
    <source>
        <dbReference type="EMBL" id="TGB01398.1"/>
    </source>
</evidence>
<evidence type="ECO:0000313" key="3">
    <source>
        <dbReference type="Proteomes" id="UP000297982"/>
    </source>
</evidence>
<dbReference type="Proteomes" id="UP000297982">
    <property type="component" value="Unassembled WGS sequence"/>
</dbReference>
<dbReference type="Gene3D" id="3.40.710.10">
    <property type="entry name" value="DD-peptidase/beta-lactamase superfamily"/>
    <property type="match status" value="1"/>
</dbReference>
<keyword evidence="3" id="KW-1185">Reference proteome</keyword>
<protein>
    <submittedName>
        <fullName evidence="2">Class A beta-lactamase-related serine hydrolase</fullName>
    </submittedName>
</protein>
<name>A0A4Z0GVW4_9BACI</name>
<sequence length="346" mass="39123">MFKVEENKAFRPVFDHVVNTYDQVIGSGAATLVIQDDSIVLEEYFGTQSKREDARSIQADTQFHVASVRKSYIGFAAAYAVYNGYIESIDEFVVDHLPEEDRELWGETTIRHLLTHTHGLTDKAEEPMRLHEPGKEWRYEGIGLKALTRIIEKTTGSTVSEILHQQVFEPLHMTQSDWYRELGPTNADVILRTPGDTDWQPSQSTKGDDKNMYVSARELALWGYLHLKEGRMNGKQIVPKELIQLATTLQSPEELGDNFPRNGYLWFVQAQPSSATEIGSQVPKGSFQILGYTGVTLLVIPEENVVAVRMFNSFGSPEGYDYLEDVRSFGDTVMQCVKKGDRHAIL</sequence>
<comment type="caution">
    <text evidence="2">The sequence shown here is derived from an EMBL/GenBank/DDBJ whole genome shotgun (WGS) entry which is preliminary data.</text>
</comment>
<dbReference type="PANTHER" id="PTHR43283">
    <property type="entry name" value="BETA-LACTAMASE-RELATED"/>
    <property type="match status" value="1"/>
</dbReference>
<evidence type="ECO:0000259" key="1">
    <source>
        <dbReference type="Pfam" id="PF00144"/>
    </source>
</evidence>